<organism evidence="1">
    <name type="scientific">Anguilla anguilla</name>
    <name type="common">European freshwater eel</name>
    <name type="synonym">Muraena anguilla</name>
    <dbReference type="NCBI Taxonomy" id="7936"/>
    <lineage>
        <taxon>Eukaryota</taxon>
        <taxon>Metazoa</taxon>
        <taxon>Chordata</taxon>
        <taxon>Craniata</taxon>
        <taxon>Vertebrata</taxon>
        <taxon>Euteleostomi</taxon>
        <taxon>Actinopterygii</taxon>
        <taxon>Neopterygii</taxon>
        <taxon>Teleostei</taxon>
        <taxon>Anguilliformes</taxon>
        <taxon>Anguillidae</taxon>
        <taxon>Anguilla</taxon>
    </lineage>
</organism>
<dbReference type="EMBL" id="GBXM01072740">
    <property type="protein sequence ID" value="JAH35837.1"/>
    <property type="molecule type" value="Transcribed_RNA"/>
</dbReference>
<accession>A0A0E9S3R3</accession>
<reference evidence="1" key="1">
    <citation type="submission" date="2014-11" db="EMBL/GenBank/DDBJ databases">
        <authorList>
            <person name="Amaro Gonzalez C."/>
        </authorList>
    </citation>
    <scope>NUCLEOTIDE SEQUENCE</scope>
</reference>
<name>A0A0E9S3R3_ANGAN</name>
<sequence length="29" mass="3301">MSSQTSVPIVSVIHYTIRVGNFFSSCYNY</sequence>
<proteinExistence type="predicted"/>
<protein>
    <submittedName>
        <fullName evidence="1">Uncharacterized protein</fullName>
    </submittedName>
</protein>
<evidence type="ECO:0000313" key="1">
    <source>
        <dbReference type="EMBL" id="JAH35837.1"/>
    </source>
</evidence>
<reference evidence="1" key="2">
    <citation type="journal article" date="2015" name="Fish Shellfish Immunol.">
        <title>Early steps in the European eel (Anguilla anguilla)-Vibrio vulnificus interaction in the gills: Role of the RtxA13 toxin.</title>
        <authorList>
            <person name="Callol A."/>
            <person name="Pajuelo D."/>
            <person name="Ebbesson L."/>
            <person name="Teles M."/>
            <person name="MacKenzie S."/>
            <person name="Amaro C."/>
        </authorList>
    </citation>
    <scope>NUCLEOTIDE SEQUENCE</scope>
</reference>
<dbReference type="AlphaFoldDB" id="A0A0E9S3R3"/>